<feature type="non-terminal residue" evidence="2">
    <location>
        <position position="1"/>
    </location>
</feature>
<organism evidence="2">
    <name type="scientific">Octopus bimaculoides</name>
    <name type="common">California two-spotted octopus</name>
    <dbReference type="NCBI Taxonomy" id="37653"/>
    <lineage>
        <taxon>Eukaryota</taxon>
        <taxon>Metazoa</taxon>
        <taxon>Spiralia</taxon>
        <taxon>Lophotrochozoa</taxon>
        <taxon>Mollusca</taxon>
        <taxon>Cephalopoda</taxon>
        <taxon>Coleoidea</taxon>
        <taxon>Octopodiformes</taxon>
        <taxon>Octopoda</taxon>
        <taxon>Incirrata</taxon>
        <taxon>Octopodidae</taxon>
        <taxon>Octopus</taxon>
    </lineage>
</organism>
<dbReference type="AlphaFoldDB" id="A0A0L8FZF5"/>
<dbReference type="EMBL" id="KQ425022">
    <property type="protein sequence ID" value="KOF70073.1"/>
    <property type="molecule type" value="Genomic_DNA"/>
</dbReference>
<evidence type="ECO:0000256" key="1">
    <source>
        <dbReference type="SAM" id="MobiDB-lite"/>
    </source>
</evidence>
<evidence type="ECO:0000313" key="2">
    <source>
        <dbReference type="EMBL" id="KOF70073.1"/>
    </source>
</evidence>
<sequence>STERERERERERKREQEREREKGKEVVECRRKVQLVVTRKQVQKSTASCHS</sequence>
<protein>
    <submittedName>
        <fullName evidence="2">Uncharacterized protein</fullName>
    </submittedName>
</protein>
<proteinExistence type="predicted"/>
<name>A0A0L8FZF5_OCTBM</name>
<reference evidence="2" key="1">
    <citation type="submission" date="2015-07" db="EMBL/GenBank/DDBJ databases">
        <title>MeaNS - Measles Nucleotide Surveillance Program.</title>
        <authorList>
            <person name="Tran T."/>
            <person name="Druce J."/>
        </authorList>
    </citation>
    <scope>NUCLEOTIDE SEQUENCE</scope>
    <source>
        <strain evidence="2">UCB-OBI-ISO-001</strain>
        <tissue evidence="2">Gonad</tissue>
    </source>
</reference>
<gene>
    <name evidence="2" type="ORF">OCBIM_22003531mg</name>
</gene>
<accession>A0A0L8FZF5</accession>
<feature type="region of interest" description="Disordered" evidence="1">
    <location>
        <begin position="1"/>
        <end position="25"/>
    </location>
</feature>